<comment type="caution">
    <text evidence="1">The sequence shown here is derived from an EMBL/GenBank/DDBJ whole genome shotgun (WGS) entry which is preliminary data.</text>
</comment>
<proteinExistence type="predicted"/>
<keyword evidence="2" id="KW-1185">Reference proteome</keyword>
<reference evidence="1 2" key="2">
    <citation type="journal article" date="2022" name="Mol. Ecol. Resour.">
        <title>The genomes of chicory, endive, great burdock and yacon provide insights into Asteraceae paleo-polyploidization history and plant inulin production.</title>
        <authorList>
            <person name="Fan W."/>
            <person name="Wang S."/>
            <person name="Wang H."/>
            <person name="Wang A."/>
            <person name="Jiang F."/>
            <person name="Liu H."/>
            <person name="Zhao H."/>
            <person name="Xu D."/>
            <person name="Zhang Y."/>
        </authorList>
    </citation>
    <scope>NUCLEOTIDE SEQUENCE [LARGE SCALE GENOMIC DNA]</scope>
    <source>
        <strain evidence="2">cv. Punajuju</strain>
        <tissue evidence="1">Leaves</tissue>
    </source>
</reference>
<evidence type="ECO:0000313" key="1">
    <source>
        <dbReference type="EMBL" id="KAI3765152.1"/>
    </source>
</evidence>
<name>A0ACB9F209_CICIN</name>
<gene>
    <name evidence="1" type="ORF">L2E82_15178</name>
</gene>
<protein>
    <submittedName>
        <fullName evidence="1">Uncharacterized protein</fullName>
    </submittedName>
</protein>
<dbReference type="EMBL" id="CM042011">
    <property type="protein sequence ID" value="KAI3765152.1"/>
    <property type="molecule type" value="Genomic_DNA"/>
</dbReference>
<sequence length="86" mass="9970">MGVNRFFLIFQFTFLPIFQNSNRLKLLLNFSIYFSSGFWLFVFAYLKSYGGKVQGEATECQGQNAKNSIVGHNLKLDQWSSELFRA</sequence>
<dbReference type="Proteomes" id="UP001055811">
    <property type="component" value="Linkage Group LG03"/>
</dbReference>
<evidence type="ECO:0000313" key="2">
    <source>
        <dbReference type="Proteomes" id="UP001055811"/>
    </source>
</evidence>
<organism evidence="1 2">
    <name type="scientific">Cichorium intybus</name>
    <name type="common">Chicory</name>
    <dbReference type="NCBI Taxonomy" id="13427"/>
    <lineage>
        <taxon>Eukaryota</taxon>
        <taxon>Viridiplantae</taxon>
        <taxon>Streptophyta</taxon>
        <taxon>Embryophyta</taxon>
        <taxon>Tracheophyta</taxon>
        <taxon>Spermatophyta</taxon>
        <taxon>Magnoliopsida</taxon>
        <taxon>eudicotyledons</taxon>
        <taxon>Gunneridae</taxon>
        <taxon>Pentapetalae</taxon>
        <taxon>asterids</taxon>
        <taxon>campanulids</taxon>
        <taxon>Asterales</taxon>
        <taxon>Asteraceae</taxon>
        <taxon>Cichorioideae</taxon>
        <taxon>Cichorieae</taxon>
        <taxon>Cichoriinae</taxon>
        <taxon>Cichorium</taxon>
    </lineage>
</organism>
<reference evidence="2" key="1">
    <citation type="journal article" date="2022" name="Mol. Ecol. Resour.">
        <title>The genomes of chicory, endive, great burdock and yacon provide insights into Asteraceae palaeo-polyploidization history and plant inulin production.</title>
        <authorList>
            <person name="Fan W."/>
            <person name="Wang S."/>
            <person name="Wang H."/>
            <person name="Wang A."/>
            <person name="Jiang F."/>
            <person name="Liu H."/>
            <person name="Zhao H."/>
            <person name="Xu D."/>
            <person name="Zhang Y."/>
        </authorList>
    </citation>
    <scope>NUCLEOTIDE SEQUENCE [LARGE SCALE GENOMIC DNA]</scope>
    <source>
        <strain evidence="2">cv. Punajuju</strain>
    </source>
</reference>
<accession>A0ACB9F209</accession>